<accession>A0A317EQI4</accession>
<proteinExistence type="predicted"/>
<dbReference type="Proteomes" id="UP000245379">
    <property type="component" value="Unassembled WGS sequence"/>
</dbReference>
<comment type="caution">
    <text evidence="2">The sequence shown here is derived from an EMBL/GenBank/DDBJ whole genome shotgun (WGS) entry which is preliminary data.</text>
</comment>
<protein>
    <recommendedName>
        <fullName evidence="4">Ig-like domain-containing protein</fullName>
    </recommendedName>
</protein>
<evidence type="ECO:0000256" key="1">
    <source>
        <dbReference type="SAM" id="SignalP"/>
    </source>
</evidence>
<reference evidence="2 3" key="1">
    <citation type="submission" date="2018-05" db="EMBL/GenBank/DDBJ databases">
        <title>Pedobacter paludis sp. nov., isolated from wetland soil.</title>
        <authorList>
            <person name="Zhang Y."/>
            <person name="Wang G."/>
        </authorList>
    </citation>
    <scope>NUCLEOTIDE SEQUENCE [LARGE SCALE GENOMIC DNA]</scope>
    <source>
        <strain evidence="2 3">KCTC22721</strain>
    </source>
</reference>
<dbReference type="Pfam" id="PF13585">
    <property type="entry name" value="CHU_C"/>
    <property type="match status" value="1"/>
</dbReference>
<dbReference type="InterPro" id="IPR013783">
    <property type="entry name" value="Ig-like_fold"/>
</dbReference>
<dbReference type="InterPro" id="IPR026341">
    <property type="entry name" value="T9SS_type_B"/>
</dbReference>
<dbReference type="RefSeq" id="WP_109923854.1">
    <property type="nucleotide sequence ID" value="NZ_QGNZ01000001.1"/>
</dbReference>
<dbReference type="EMBL" id="QGNZ01000001">
    <property type="protein sequence ID" value="PWS28407.1"/>
    <property type="molecule type" value="Genomic_DNA"/>
</dbReference>
<dbReference type="Gene3D" id="2.60.40.10">
    <property type="entry name" value="Immunoglobulins"/>
    <property type="match status" value="2"/>
</dbReference>
<evidence type="ECO:0008006" key="4">
    <source>
        <dbReference type="Google" id="ProtNLM"/>
    </source>
</evidence>
<feature type="signal peptide" evidence="1">
    <location>
        <begin position="1"/>
        <end position="22"/>
    </location>
</feature>
<evidence type="ECO:0000313" key="2">
    <source>
        <dbReference type="EMBL" id="PWS28407.1"/>
    </source>
</evidence>
<keyword evidence="1" id="KW-0732">Signal</keyword>
<feature type="chain" id="PRO_5016270011" description="Ig-like domain-containing protein" evidence="1">
    <location>
        <begin position="23"/>
        <end position="634"/>
    </location>
</feature>
<keyword evidence="3" id="KW-1185">Reference proteome</keyword>
<gene>
    <name evidence="2" type="ORF">DHW03_00685</name>
</gene>
<organism evidence="2 3">
    <name type="scientific">Pedobacter yonginense</name>
    <dbReference type="NCBI Taxonomy" id="651869"/>
    <lineage>
        <taxon>Bacteria</taxon>
        <taxon>Pseudomonadati</taxon>
        <taxon>Bacteroidota</taxon>
        <taxon>Sphingobacteriia</taxon>
        <taxon>Sphingobacteriales</taxon>
        <taxon>Sphingobacteriaceae</taxon>
        <taxon>Pedobacter</taxon>
    </lineage>
</organism>
<sequence length="634" mass="67877">MRCLSKFLFCCLIVLISQPLFAQVCTGTLGDPVSGAGTDFGNGSSNFGTPIPSNTNYTYINGTPNDGQYTIVKSTAGLNPGWLQDIRNHTGDPNGYMMVVNADFNKGIFYQSTVNNLCPNTTYEFASYIINILRGSGIKPNVKFTIENNGVSIKEFSTGDILEGSSSNWVKYGTIFTTPANVGIITIKMTNENPGGGGNDLALDDITFRPCGPTIIPSLNNAQTNASLCETASGSFNLSATVSSGYTDPVYQWQINTGNGWSDILGETAQQTTVSFVNAVQGTYQYRLLAAERLNITSANCRIASAPLTITVTALPNPIASSNGPVCAGSDIQLSATDGTTFSWAGPNNFTSNQKNPILTNATVNMSGDYTVTAFTNGCSRSSTVNVQVLNPIVPSTSFTATSICQGDNVNLEAFGGTAYSWFPTTGLSNPSASKTNATPTETTTYTVTISNGACSASAQVTINVNKNATANAGEDQKLLNGQKTTLNGKVTGDNVYYYWTPADYLDDPNKLNPIAKPPADITYTLHAISSLGCLNSEDDVFIKVYPEIVIPNSFSPNGDSINDTWNIAAAEAFANPIIKVTNRYGQLVYQSTGKFKPWDGKFNGKDLPTATYYYSIYFNEDFATYTGWIMLIR</sequence>
<name>A0A317EQI4_9SPHI</name>
<evidence type="ECO:0000313" key="3">
    <source>
        <dbReference type="Proteomes" id="UP000245379"/>
    </source>
</evidence>
<dbReference type="NCBIfam" id="TIGR04131">
    <property type="entry name" value="Bac_Flav_CTERM"/>
    <property type="match status" value="1"/>
</dbReference>
<dbReference type="OrthoDB" id="1652165at2"/>
<dbReference type="AlphaFoldDB" id="A0A317EQI4"/>